<dbReference type="PANTHER" id="PTHR11647:SF1">
    <property type="entry name" value="COLLAPSIN RESPONSE MEDIATOR PROTEIN"/>
    <property type="match status" value="1"/>
</dbReference>
<dbReference type="InterPro" id="IPR050378">
    <property type="entry name" value="Metallo-dep_Hydrolases_sf"/>
</dbReference>
<evidence type="ECO:0000313" key="2">
    <source>
        <dbReference type="EMBL" id="ORV18244.1"/>
    </source>
</evidence>
<dbReference type="GO" id="GO:0005829">
    <property type="term" value="C:cytosol"/>
    <property type="evidence" value="ECO:0007669"/>
    <property type="project" value="TreeGrafter"/>
</dbReference>
<evidence type="ECO:0000313" key="3">
    <source>
        <dbReference type="EMBL" id="PIB77905.1"/>
    </source>
</evidence>
<dbReference type="EMBL" id="LQOM01000016">
    <property type="protein sequence ID" value="ORV18244.1"/>
    <property type="molecule type" value="Genomic_DNA"/>
</dbReference>
<dbReference type="Proteomes" id="UP000193907">
    <property type="component" value="Unassembled WGS sequence"/>
</dbReference>
<dbReference type="GO" id="GO:0016812">
    <property type="term" value="F:hydrolase activity, acting on carbon-nitrogen (but not peptide) bonds, in cyclic amides"/>
    <property type="evidence" value="ECO:0007669"/>
    <property type="project" value="TreeGrafter"/>
</dbReference>
<dbReference type="SUPFAM" id="SSF51338">
    <property type="entry name" value="Composite domain of metallo-dependent hydrolases"/>
    <property type="match status" value="1"/>
</dbReference>
<keyword evidence="4" id="KW-1185">Reference proteome</keyword>
<dbReference type="OrthoDB" id="9766983at2"/>
<dbReference type="Proteomes" id="UP000230971">
    <property type="component" value="Unassembled WGS sequence"/>
</dbReference>
<dbReference type="InterPro" id="IPR032466">
    <property type="entry name" value="Metal_Hydrolase"/>
</dbReference>
<evidence type="ECO:0000313" key="4">
    <source>
        <dbReference type="Proteomes" id="UP000193907"/>
    </source>
</evidence>
<sequence length="591" mass="65059">MTYDVIVRDGLWFDGTGAPPQVRNLGIRDGVVSVVSAGRLDETGCGEVIDAAGKWVVPGFIDVHTHYDAEVLLDPGLRESVRHGVTTVLLGNCSLSTIYASSEDAADLFSRVEAVPRKFVLGALEAKKTWSGPTDYVRALDELPLGPNVGSLLGHSDLRTAVLGLGRATDDRVRPTDTELDRMAAMLDEALDAGLLGMSGMDAAIDKLDGDRYRSRALPSTFATWRERRKLIGVLRRRGRILQSAPDVDNPLTGLLFFLSSSRMFGRRKGVRMSLLVSADSKSMPGSATIFGPLTRLLNAVLGSSVRFQHLPVPFEVYSDGIDLPVFEEFGAGTAALHLRDQLERNQLLADTEYRRRFRREFDRRKLGASLWHRDFHDAVIVECPDEALIGKSFGVIADERGLHPLDAFLDVLIDNGERNVRWTTVLANHRPRQLDKLAAEPSVHMGFSDAGAHLRNMAFYNYPVRLLKRTLDASRTGVPFLTVQRAVYRLTAEVADWFGLDAGTLREGGRADFAVIDPAGLDESVDGYYEEEVPFYGGLRRMVNRNDAAVVATGVGGVVVFRNGQFRDGYGSTVKSGRFLRAGARQLQRV</sequence>
<dbReference type="RefSeq" id="WP_062539145.1">
    <property type="nucleotide sequence ID" value="NZ_BBUN01000085.1"/>
</dbReference>
<dbReference type="STRING" id="28045.AWB95_05585"/>
<dbReference type="InterPro" id="IPR013108">
    <property type="entry name" value="Amidohydro_3"/>
</dbReference>
<dbReference type="PANTHER" id="PTHR11647">
    <property type="entry name" value="HYDRANTOINASE/DIHYDROPYRIMIDINASE FAMILY MEMBER"/>
    <property type="match status" value="1"/>
</dbReference>
<reference evidence="2 4" key="1">
    <citation type="submission" date="2016-01" db="EMBL/GenBank/DDBJ databases">
        <title>The new phylogeny of the genus Mycobacterium.</title>
        <authorList>
            <person name="Tarcisio F."/>
            <person name="Conor M."/>
            <person name="Antonella G."/>
            <person name="Elisabetta G."/>
            <person name="Giulia F.S."/>
            <person name="Sara T."/>
            <person name="Anna F."/>
            <person name="Clotilde B."/>
            <person name="Roberto B."/>
            <person name="Veronica D.S."/>
            <person name="Fabio R."/>
            <person name="Monica P."/>
            <person name="Olivier J."/>
            <person name="Enrico T."/>
            <person name="Nicola S."/>
        </authorList>
    </citation>
    <scope>NUCLEOTIDE SEQUENCE [LARGE SCALE GENOMIC DNA]</scope>
    <source>
        <strain evidence="2 4">DSM 44243</strain>
    </source>
</reference>
<accession>A0A1X1RV69</accession>
<evidence type="ECO:0000259" key="1">
    <source>
        <dbReference type="Pfam" id="PF07969"/>
    </source>
</evidence>
<proteinExistence type="predicted"/>
<name>A0A1X1RV69_MYCCE</name>
<dbReference type="Gene3D" id="3.20.20.140">
    <property type="entry name" value="Metal-dependent hydrolases"/>
    <property type="match status" value="1"/>
</dbReference>
<dbReference type="EMBL" id="PDKV01000022">
    <property type="protein sequence ID" value="PIB77905.1"/>
    <property type="molecule type" value="Genomic_DNA"/>
</dbReference>
<organism evidence="2 4">
    <name type="scientific">Mycobacterium celatum</name>
    <dbReference type="NCBI Taxonomy" id="28045"/>
    <lineage>
        <taxon>Bacteria</taxon>
        <taxon>Bacillati</taxon>
        <taxon>Actinomycetota</taxon>
        <taxon>Actinomycetes</taxon>
        <taxon>Mycobacteriales</taxon>
        <taxon>Mycobacteriaceae</taxon>
        <taxon>Mycobacterium</taxon>
    </lineage>
</organism>
<feature type="domain" description="Amidohydrolase 3" evidence="1">
    <location>
        <begin position="47"/>
        <end position="201"/>
    </location>
</feature>
<protein>
    <recommendedName>
        <fullName evidence="1">Amidohydrolase 3 domain-containing protein</fullName>
    </recommendedName>
</protein>
<reference evidence="3 5" key="2">
    <citation type="journal article" date="2017" name="Infect. Genet. Evol.">
        <title>The new phylogeny of the genus Mycobacterium: The old and the news.</title>
        <authorList>
            <person name="Tortoli E."/>
            <person name="Fedrizzi T."/>
            <person name="Meehan C.J."/>
            <person name="Trovato A."/>
            <person name="Grottola A."/>
            <person name="Giacobazzi E."/>
            <person name="Serpini G.F."/>
            <person name="Tagliazucchi S."/>
            <person name="Fabio A."/>
            <person name="Bettua C."/>
            <person name="Bertorelli R."/>
            <person name="Frascaro F."/>
            <person name="De Sanctis V."/>
            <person name="Pecorari M."/>
            <person name="Jousson O."/>
            <person name="Segata N."/>
            <person name="Cirillo D.M."/>
        </authorList>
    </citation>
    <scope>NUCLEOTIDE SEQUENCE [LARGE SCALE GENOMIC DNA]</scope>
    <source>
        <strain evidence="3 5">NCTC 12882</strain>
    </source>
</reference>
<dbReference type="SUPFAM" id="SSF51556">
    <property type="entry name" value="Metallo-dependent hydrolases"/>
    <property type="match status" value="1"/>
</dbReference>
<dbReference type="InterPro" id="IPR011059">
    <property type="entry name" value="Metal-dep_hydrolase_composite"/>
</dbReference>
<comment type="caution">
    <text evidence="2">The sequence shown here is derived from an EMBL/GenBank/DDBJ whole genome shotgun (WGS) entry which is preliminary data.</text>
</comment>
<dbReference type="AlphaFoldDB" id="A0A1X1RV69"/>
<dbReference type="Pfam" id="PF07969">
    <property type="entry name" value="Amidohydro_3"/>
    <property type="match status" value="1"/>
</dbReference>
<gene>
    <name evidence="2" type="ORF">AWB95_05585</name>
    <name evidence="3" type="ORF">CQY23_16720</name>
</gene>
<evidence type="ECO:0000313" key="5">
    <source>
        <dbReference type="Proteomes" id="UP000230971"/>
    </source>
</evidence>